<dbReference type="EMBL" id="BEDT01000006">
    <property type="protein sequence ID" value="GAX48370.1"/>
    <property type="molecule type" value="Genomic_DNA"/>
</dbReference>
<dbReference type="OrthoDB" id="2872187at2"/>
<gene>
    <name evidence="1" type="ORF">RsY01_1992</name>
</gene>
<comment type="caution">
    <text evidence="1">The sequence shown here is derived from an EMBL/GenBank/DDBJ whole genome shotgun (WGS) entry which is preliminary data.</text>
</comment>
<name>A0A224XAT8_9LACT</name>
<dbReference type="Proteomes" id="UP000218689">
    <property type="component" value="Unassembled WGS sequence"/>
</dbReference>
<proteinExistence type="predicted"/>
<accession>A0A224XAT8</accession>
<organism evidence="1 2">
    <name type="scientific">Pseudolactococcus reticulitermitis</name>
    <dbReference type="NCBI Taxonomy" id="2025039"/>
    <lineage>
        <taxon>Bacteria</taxon>
        <taxon>Bacillati</taxon>
        <taxon>Bacillota</taxon>
        <taxon>Bacilli</taxon>
        <taxon>Lactobacillales</taxon>
        <taxon>Streptococcaceae</taxon>
        <taxon>Pseudolactococcus</taxon>
    </lineage>
</organism>
<dbReference type="AlphaFoldDB" id="A0A224XAT8"/>
<evidence type="ECO:0000313" key="2">
    <source>
        <dbReference type="Proteomes" id="UP000218689"/>
    </source>
</evidence>
<evidence type="ECO:0000313" key="1">
    <source>
        <dbReference type="EMBL" id="GAX48370.1"/>
    </source>
</evidence>
<protein>
    <submittedName>
        <fullName evidence="1">Uncharacterized protein</fullName>
    </submittedName>
</protein>
<reference evidence="2" key="1">
    <citation type="submission" date="2017-08" db="EMBL/GenBank/DDBJ databases">
        <title>Draft genome sequence of Lactococcus sp. strain Rs-Y01, isolated from the gut of the lower termite Reticulitermes speratus.</title>
        <authorList>
            <person name="Ohkuma M."/>
            <person name="Yuki M."/>
        </authorList>
    </citation>
    <scope>NUCLEOTIDE SEQUENCE [LARGE SCALE GENOMIC DNA]</scope>
    <source>
        <strain evidence="2">Rs-Y01</strain>
    </source>
</reference>
<sequence length="132" mass="15562">MIDLQTGNMMIYPDLKINSNLTFLDFKKTSFYNNQDPDKIIYLAEPQIIDAKKYIVSLFFRDGIIYYLSLLNVDFDFTVETENERKKIHDKILSSYQIVSGEKCSWGMIESEYDSRSNISSINVYYKNHPKE</sequence>
<keyword evidence="2" id="KW-1185">Reference proteome</keyword>
<dbReference type="RefSeq" id="WP_094785388.1">
    <property type="nucleotide sequence ID" value="NZ_BEDT01000006.1"/>
</dbReference>